<dbReference type="InterPro" id="IPR032675">
    <property type="entry name" value="LRR_dom_sf"/>
</dbReference>
<dbReference type="GO" id="GO:0020037">
    <property type="term" value="F:heme binding"/>
    <property type="evidence" value="ECO:0007669"/>
    <property type="project" value="InterPro"/>
</dbReference>
<dbReference type="NCBIfam" id="TIGR00198">
    <property type="entry name" value="cat_per_HPI"/>
    <property type="match status" value="1"/>
</dbReference>
<comment type="subcellular location">
    <subcellularLocation>
        <location evidence="9">Secreted</location>
    </subcellularLocation>
</comment>
<dbReference type="InterPro" id="IPR019793">
    <property type="entry name" value="Peroxidases_heam-ligand_BS"/>
</dbReference>
<comment type="PTM">
    <text evidence="9">Formation of the three residue Trp-Tyr-Met cross-link is important for the catalase, but not the peroxidase activity of the enzyme.</text>
</comment>
<comment type="similarity">
    <text evidence="9 10">Belongs to the peroxidase family. Peroxidase/catalase subfamily.</text>
</comment>
<feature type="active site" description="Proton acceptor" evidence="9">
    <location>
        <position position="131"/>
    </location>
</feature>
<comment type="cofactor">
    <cofactor evidence="9">
        <name>heme b</name>
        <dbReference type="ChEBI" id="CHEBI:60344"/>
    </cofactor>
    <text evidence="9">Binds 1 heme b (iron(II)-protoporphyrin IX) group per monomer.</text>
</comment>
<dbReference type="GO" id="GO:0004096">
    <property type="term" value="F:catalase activity"/>
    <property type="evidence" value="ECO:0007669"/>
    <property type="project" value="UniProtKB-UniRule"/>
</dbReference>
<dbReference type="PANTHER" id="PTHR30555:SF0">
    <property type="entry name" value="CATALASE-PEROXIDASE"/>
    <property type="match status" value="1"/>
</dbReference>
<evidence type="ECO:0000313" key="14">
    <source>
        <dbReference type="EMBL" id="VIO55211.1"/>
    </source>
</evidence>
<dbReference type="PRINTS" id="PR00458">
    <property type="entry name" value="PEROXIDASE"/>
</dbReference>
<evidence type="ECO:0000259" key="13">
    <source>
        <dbReference type="PROSITE" id="PS50873"/>
    </source>
</evidence>
<dbReference type="Gene3D" id="1.10.520.10">
    <property type="match status" value="2"/>
</dbReference>
<evidence type="ECO:0000256" key="9">
    <source>
        <dbReference type="HAMAP-Rule" id="MF_03108"/>
    </source>
</evidence>
<keyword evidence="4 9" id="KW-0560">Oxidoreductase</keyword>
<feature type="binding site" description="axial binding residue" evidence="9">
    <location>
        <position position="304"/>
    </location>
    <ligand>
        <name>heme</name>
        <dbReference type="ChEBI" id="CHEBI:30413"/>
    </ligand>
    <ligandPart>
        <name>Fe</name>
        <dbReference type="ChEBI" id="CHEBI:18248"/>
    </ligandPart>
</feature>
<dbReference type="GO" id="GO:0005576">
    <property type="term" value="C:extracellular region"/>
    <property type="evidence" value="ECO:0007669"/>
    <property type="project" value="UniProtKB-SubCell"/>
</dbReference>
<keyword evidence="1 9" id="KW-0575">Peroxidase</keyword>
<dbReference type="EMBL" id="CAAKMV010000111">
    <property type="protein sequence ID" value="VIO55211.1"/>
    <property type="molecule type" value="Genomic_DNA"/>
</dbReference>
<comment type="function">
    <text evidence="9">Bifunctional enzyme with both catalase and broad-spectrum peroxidase activity. Confers resistance to H(2)O(2) in hyphae. May play an antioxidative role in fungal defense against the host-produced H(2)O(2) (oxidative burst) at the early stage of plant infection.</text>
</comment>
<dbReference type="GO" id="GO:0016705">
    <property type="term" value="F:oxidoreductase activity, acting on paired donors, with incorporation or reduction of molecular oxygen"/>
    <property type="evidence" value="ECO:0007669"/>
    <property type="project" value="InterPro"/>
</dbReference>
<keyword evidence="6 9" id="KW-0376">Hydrogen peroxide</keyword>
<dbReference type="InterPro" id="IPR001128">
    <property type="entry name" value="Cyt_P450"/>
</dbReference>
<dbReference type="PRINTS" id="PR00460">
    <property type="entry name" value="BPEROXIDASE"/>
</dbReference>
<dbReference type="GO" id="GO:0005829">
    <property type="term" value="C:cytosol"/>
    <property type="evidence" value="ECO:0007669"/>
    <property type="project" value="TreeGrafter"/>
</dbReference>
<dbReference type="InterPro" id="IPR010255">
    <property type="entry name" value="Haem_peroxidase_sf"/>
</dbReference>
<dbReference type="PROSITE" id="PS00435">
    <property type="entry name" value="PEROXIDASE_1"/>
    <property type="match status" value="1"/>
</dbReference>
<dbReference type="HAMAP" id="MF_01961">
    <property type="entry name" value="Catal_peroxid"/>
    <property type="match status" value="1"/>
</dbReference>
<dbReference type="Gene3D" id="3.80.10.10">
    <property type="entry name" value="Ribonuclease Inhibitor"/>
    <property type="match status" value="1"/>
</dbReference>
<keyword evidence="9 10" id="KW-0732">Signal</keyword>
<sequence length="1863" mass="208803" precursor="true">MHAKTLLLAAGLAQLASADCPFAAKRDTQQNLLPPREIAEDFGRCRIASNQAGGGTRSTDFWPCQLRLDVLRQFSPQFNPLGEDFDYAEAFKSLDFEALKKDIHALLTESQDWWPADFGHYGGLFIRMAWHSAGTYRAMDGRGGGGMGQQRFAPLNSWPDNQNLDKARRLIWPIKQKYGNKISWADLMLLCGNIALESSNFKTLGFAGGRPDTWQADESIYWGAETTFVPKGNDVRYNGSTDIYERADKLEKPLGATHFGLIYVNPEGPNGTPDPKASALDIREAFGRMGMDDEETAALIIGGHTLGKTHGAVPGKNIGPEPEAADLGEMGLGWHNRVGEGNGPNQQTSGLEVIWSKTPTKWSNHFLESLLGNQWTLVKSPAGAHQWEALNGTVDYPDPFVKGKFRRATMLTSDLALINDDSYHKICKRWLKNPEEMNEAFAKAWYKLLHRDLGPASRYLGPDVPKEKFIWQDPLPERKGDVITDEDISSLKTAILGADGLDVSKLVSTAWKSASTFRGTDKRGGANGGRIALEPQVNWASNNPKQLKQVLSALKSVQKEFNAKSGSKQVSLADLIVLGGVAAVEKAAKDAGLKDVVVPFTPGRVDATQEMTDITQFNYLEPLADGFTNYGHGTARARTEEILVDRAGLLTLTPPEMTVLVGGLRALNANFDGSSNGILTEKKGQLTNDFFVNLLSPAYKWSKKDERGELWTATDRSTKSTKWTATRADLVFGSHAELRAISEVYGSADAKEKFAKDFIAAWTKVMNLDRFDVKTTRYHIAMDSINSIPDEILKEIFIYVTDLDYDYIDIFQVRLVNKRFCKIATPLRVRHWSDYGYYSPINTSLSRTTLNRFALELLRHPELRLQVRSIQIDWFRSDDGKETPRHLIRPDNLDLLAKAAEETLPGLARSTDLCDQIRQGSDDGIAVLVLAWTTNLTSLDLTIPSDSRLKVGKDYLMLVLHFAKQIALRFVSDGPKSTLPLPMEKLHTSIFRYWNFDREIHVAHLSPFLHFPNLKSLDALRIGDNRGRDLSYVAGSTESNYSMPFPERTSSLESIFLDDPTLSNAGFSSLLHACKNLKVFDLQFASSMGTWSSTMLARALREHASSLEELSLSLQDNEDSQWVPDSADTDELSECYRELKRLKRAGIPMKHLLQREDENDPTTTKLNPDRLPESLEHLTIFHSDLRFVRVQSESFPEAFKGAILGTFEADLNEALVGIQTILEETGPGGRLEKLKTVDFSDALSDDPMVEEIRRVKDLAKERGVEFILVTASSLYNRRRCTMNATTLGLAERGSSIDAASYGIYICLFILPFLVTYAFTVLGNTGYRDGTAAREPPKVPYWIPFVGNTIGFAYDTERFLFSSLRKFGKVPLRIFVGAEQMYFIPHGQTIVELFKSSRYLTTKTFGIMTVRDAFGLPQPDVEIYAGDNSGVDVKPAPGWEHVEQAKRFHFVQHRQLNAYLSGNALNAIISKFTEGYSDQIAQDTTFQEDGWVEVDDLYGWFKNHLLRATTVALCGEKFLELSPDFLEDFWSFDYHLPNLFRRLPRWVVPKSYQARDRLLECLLRYHEYGQQNLDFTDQKLLEKDWTPEFGAKIMSTRQEMFKNIGLSPRGGAALDVGMIWAVNANAIPAAMWMLLGILLDKNLTDRVMAEMEPSFHEKSLSFDNDRLCSGPLLNSVYLEVLRVRVAAPVGRSSLIPNLKFGKWQMKQDVGMLSTSWFGGHDPDFWNTGSTLPDGSEEHPVDTFWAERFLKYEDDPTGGPVRNTNVKPSTRPSKRTADDDRKASVVTEGTQGYFYPYGGGTKMCPGRFFAKQKLMTGVALSLRAYEIELVDPEAAAKVGPNMDYFPFGTIPPKGKVPARIRRRKL</sequence>
<dbReference type="FunFam" id="1.10.520.10:FF:000002">
    <property type="entry name" value="Catalase-peroxidase"/>
    <property type="match status" value="1"/>
</dbReference>
<reference evidence="14" key="1">
    <citation type="submission" date="2019-04" db="EMBL/GenBank/DDBJ databases">
        <authorList>
            <person name="Melise S."/>
            <person name="Noan J."/>
            <person name="Okalmin O."/>
        </authorList>
    </citation>
    <scope>NUCLEOTIDE SEQUENCE</scope>
    <source>
        <strain evidence="14">FN9</strain>
    </source>
</reference>
<keyword evidence="3 9" id="KW-0479">Metal-binding</keyword>
<evidence type="ECO:0000256" key="4">
    <source>
        <dbReference type="ARBA" id="ARBA00023002"/>
    </source>
</evidence>
<dbReference type="InterPro" id="IPR001810">
    <property type="entry name" value="F-box_dom"/>
</dbReference>
<feature type="signal peptide" evidence="9 10">
    <location>
        <begin position="1"/>
        <end position="18"/>
    </location>
</feature>
<protein>
    <recommendedName>
        <fullName evidence="9 10">Catalase-peroxidase</fullName>
        <shortName evidence="9">CP</shortName>
        <ecNumber evidence="9 10">1.11.1.21</ecNumber>
    </recommendedName>
    <alternativeName>
        <fullName evidence="9">Peroxidase/catalase</fullName>
    </alternativeName>
</protein>
<dbReference type="SUPFAM" id="SSF48113">
    <property type="entry name" value="Heme-dependent peroxidases"/>
    <property type="match status" value="2"/>
</dbReference>
<feature type="domain" description="F-box" evidence="12">
    <location>
        <begin position="782"/>
        <end position="835"/>
    </location>
</feature>
<evidence type="ECO:0000256" key="7">
    <source>
        <dbReference type="ARBA" id="ARBA00049145"/>
    </source>
</evidence>
<dbReference type="SUPFAM" id="SSF52047">
    <property type="entry name" value="RNI-like"/>
    <property type="match status" value="1"/>
</dbReference>
<evidence type="ECO:0000256" key="10">
    <source>
        <dbReference type="RuleBase" id="RU003451"/>
    </source>
</evidence>
<dbReference type="InterPro" id="IPR019794">
    <property type="entry name" value="Peroxidases_AS"/>
</dbReference>
<dbReference type="Gene3D" id="1.10.420.10">
    <property type="entry name" value="Peroxidase, domain 2"/>
    <property type="match status" value="2"/>
</dbReference>
<dbReference type="Pfam" id="PF00141">
    <property type="entry name" value="peroxidase"/>
    <property type="match status" value="2"/>
</dbReference>
<keyword evidence="9" id="KW-1015">Disulfide bond</keyword>
<feature type="compositionally biased region" description="Polar residues" evidence="11">
    <location>
        <begin position="1760"/>
        <end position="1769"/>
    </location>
</feature>
<dbReference type="Gene3D" id="1.10.630.10">
    <property type="entry name" value="Cytochrome P450"/>
    <property type="match status" value="1"/>
</dbReference>
<gene>
    <name evidence="9" type="primary">katG</name>
    <name evidence="14" type="ORF">FUG_LOCUS145398</name>
</gene>
<dbReference type="GO" id="GO:0005506">
    <property type="term" value="F:iron ion binding"/>
    <property type="evidence" value="ECO:0007669"/>
    <property type="project" value="InterPro"/>
</dbReference>
<dbReference type="InterPro" id="IPR002016">
    <property type="entry name" value="Haem_peroxidase"/>
</dbReference>
<dbReference type="EC" id="1.11.1.21" evidence="9 10"/>
<dbReference type="PANTHER" id="PTHR30555">
    <property type="entry name" value="HYDROPEROXIDASE I, BIFUNCTIONAL CATALASE-PEROXIDASE"/>
    <property type="match status" value="1"/>
</dbReference>
<dbReference type="GO" id="GO:0042744">
    <property type="term" value="P:hydrogen peroxide catabolic process"/>
    <property type="evidence" value="ECO:0007669"/>
    <property type="project" value="UniProtKB-KW"/>
</dbReference>
<evidence type="ECO:0000256" key="6">
    <source>
        <dbReference type="ARBA" id="ARBA00023324"/>
    </source>
</evidence>
<organism evidence="14">
    <name type="scientific">Gibberella zeae</name>
    <name type="common">Wheat head blight fungus</name>
    <name type="synonym">Fusarium graminearum</name>
    <dbReference type="NCBI Taxonomy" id="5518"/>
    <lineage>
        <taxon>Eukaryota</taxon>
        <taxon>Fungi</taxon>
        <taxon>Dikarya</taxon>
        <taxon>Ascomycota</taxon>
        <taxon>Pezizomycotina</taxon>
        <taxon>Sordariomycetes</taxon>
        <taxon>Hypocreomycetidae</taxon>
        <taxon>Hypocreales</taxon>
        <taxon>Nectriaceae</taxon>
        <taxon>Fusarium</taxon>
    </lineage>
</organism>
<keyword evidence="5 9" id="KW-0408">Iron</keyword>
<evidence type="ECO:0000256" key="8">
    <source>
        <dbReference type="ARBA" id="ARBA00051651"/>
    </source>
</evidence>
<feature type="domain" description="Plant heme peroxidase family profile" evidence="13">
    <location>
        <begin position="164"/>
        <end position="448"/>
    </location>
</feature>
<dbReference type="SUPFAM" id="SSF81383">
    <property type="entry name" value="F-box domain"/>
    <property type="match status" value="1"/>
</dbReference>
<dbReference type="Pfam" id="PF00067">
    <property type="entry name" value="p450"/>
    <property type="match status" value="1"/>
</dbReference>
<dbReference type="SUPFAM" id="SSF48264">
    <property type="entry name" value="Cytochrome P450"/>
    <property type="match status" value="1"/>
</dbReference>
<dbReference type="CDD" id="cd11040">
    <property type="entry name" value="CYP7_CYP8-like"/>
    <property type="match status" value="1"/>
</dbReference>
<comment type="catalytic activity">
    <reaction evidence="7 9 10">
        <text>2 H2O2 = O2 + 2 H2O</text>
        <dbReference type="Rhea" id="RHEA:20309"/>
        <dbReference type="ChEBI" id="CHEBI:15377"/>
        <dbReference type="ChEBI" id="CHEBI:15379"/>
        <dbReference type="ChEBI" id="CHEBI:16240"/>
        <dbReference type="EC" id="1.11.1.21"/>
    </reaction>
</comment>
<evidence type="ECO:0000256" key="5">
    <source>
        <dbReference type="ARBA" id="ARBA00023004"/>
    </source>
</evidence>
<dbReference type="InterPro" id="IPR000763">
    <property type="entry name" value="Catalase_peroxidase"/>
</dbReference>
<dbReference type="PROSITE" id="PS00436">
    <property type="entry name" value="PEROXIDASE_2"/>
    <property type="match status" value="1"/>
</dbReference>
<evidence type="ECO:0000256" key="1">
    <source>
        <dbReference type="ARBA" id="ARBA00022559"/>
    </source>
</evidence>
<proteinExistence type="inferred from homology"/>
<feature type="cross-link" description="Tryptophyl-tyrosyl-methioninium (Trp-Tyr) (with Met-289)" evidence="9">
    <location>
        <begin position="130"/>
        <end position="263"/>
    </location>
</feature>
<evidence type="ECO:0000256" key="3">
    <source>
        <dbReference type="ARBA" id="ARBA00022723"/>
    </source>
</evidence>
<feature type="region of interest" description="Disordered" evidence="11">
    <location>
        <begin position="1753"/>
        <end position="1781"/>
    </location>
</feature>
<name>A0A4E9E6L1_GIBZA</name>
<comment type="subunit">
    <text evidence="9">Homodimer; disulfide-linked.</text>
</comment>
<dbReference type="InterPro" id="IPR036047">
    <property type="entry name" value="F-box-like_dom_sf"/>
</dbReference>
<evidence type="ECO:0000256" key="11">
    <source>
        <dbReference type="SAM" id="MobiDB-lite"/>
    </source>
</evidence>
<dbReference type="CDD" id="cd08200">
    <property type="entry name" value="catalase_peroxidase_2"/>
    <property type="match status" value="1"/>
</dbReference>
<feature type="cross-link" description="Tryptophyl-tyrosyl-methioninium (Tyr-Met) (with Trp-130)" evidence="9">
    <location>
        <begin position="263"/>
        <end position="289"/>
    </location>
</feature>
<dbReference type="GO" id="GO:0070301">
    <property type="term" value="P:cellular response to hydrogen peroxide"/>
    <property type="evidence" value="ECO:0007669"/>
    <property type="project" value="TreeGrafter"/>
</dbReference>
<dbReference type="PROSITE" id="PS50873">
    <property type="entry name" value="PEROXIDASE_4"/>
    <property type="match status" value="1"/>
</dbReference>
<evidence type="ECO:0000256" key="2">
    <source>
        <dbReference type="ARBA" id="ARBA00022617"/>
    </source>
</evidence>
<accession>A0A4E9E6L1</accession>
<dbReference type="FunFam" id="1.10.420.10:FF:000004">
    <property type="entry name" value="Catalase-peroxidase"/>
    <property type="match status" value="1"/>
</dbReference>
<feature type="site" description="Transition state stabilizer" evidence="9">
    <location>
        <position position="127"/>
    </location>
</feature>
<dbReference type="GO" id="GO:0004497">
    <property type="term" value="F:monooxygenase activity"/>
    <property type="evidence" value="ECO:0007669"/>
    <property type="project" value="InterPro"/>
</dbReference>
<comment type="catalytic activity">
    <reaction evidence="8 9 10">
        <text>H2O2 + AH2 = A + 2 H2O</text>
        <dbReference type="Rhea" id="RHEA:30275"/>
        <dbReference type="ChEBI" id="CHEBI:13193"/>
        <dbReference type="ChEBI" id="CHEBI:15377"/>
        <dbReference type="ChEBI" id="CHEBI:16240"/>
        <dbReference type="ChEBI" id="CHEBI:17499"/>
        <dbReference type="EC" id="1.11.1.21"/>
    </reaction>
</comment>
<keyword evidence="2 9" id="KW-0349">Heme</keyword>
<dbReference type="NCBIfam" id="NF011635">
    <property type="entry name" value="PRK15061.1"/>
    <property type="match status" value="1"/>
</dbReference>
<dbReference type="PROSITE" id="PS50181">
    <property type="entry name" value="FBOX"/>
    <property type="match status" value="1"/>
</dbReference>
<evidence type="ECO:0000259" key="12">
    <source>
        <dbReference type="PROSITE" id="PS50181"/>
    </source>
</evidence>
<keyword evidence="9" id="KW-0964">Secreted</keyword>
<feature type="chain" id="PRO_5026372202" description="Catalase-peroxidase" evidence="9 10">
    <location>
        <begin position="19"/>
        <end position="1863"/>
    </location>
</feature>
<dbReference type="InterPro" id="IPR036396">
    <property type="entry name" value="Cyt_P450_sf"/>
</dbReference>